<evidence type="ECO:0000256" key="1">
    <source>
        <dbReference type="SAM" id="MobiDB-lite"/>
    </source>
</evidence>
<evidence type="ECO:0000313" key="4">
    <source>
        <dbReference type="Proteomes" id="UP001652680"/>
    </source>
</evidence>
<keyword evidence="2" id="KW-0812">Transmembrane</keyword>
<sequence length="415" mass="45403">MKTPAPQTTSNQTISAVARIAQDSRAAETTDRDILELHEEEHNDEGWTLPEGAPRSRAVPLEQLDGSRYQALEVNSTRSSSNDSSNNNDNCSGDRDDCNGGRDNSGDRDNCSAGRDNWQRRQRVQNQQIKNLDGGVTIRNITVYPVQHNKKILDFEKGNLVAECPGRNLNIGYCKTTVGATFCRELQNGTCAQQLVSGATAHCSTLPGHLDPVTVVDHGTLIVNEANMTITDDQGRDQKISGTYLVTYSDRISLNGTWFINQLGNSMKKPAVSAMAVVNVTAHQNRLSLPFLHELSLRNLHHIGTLREELSLGSLLSYSITLLASFLLCSTVWLGYHHLKTRSPVKSGANGDVEAAGHRDGDHLKEGEVNTPSSHKDKLSSCRPYPVANTRSKETADSALRGQLPGARSEHSRSE</sequence>
<feature type="transmembrane region" description="Helical" evidence="2">
    <location>
        <begin position="315"/>
        <end position="336"/>
    </location>
</feature>
<feature type="compositionally biased region" description="Low complexity" evidence="1">
    <location>
        <begin position="78"/>
        <end position="91"/>
    </location>
</feature>
<name>A0ABM5J1N9_DRORH</name>
<reference evidence="4" key="1">
    <citation type="journal article" date="2021" name="Elife">
        <title>Highly contiguous assemblies of 101 drosophilid genomes.</title>
        <authorList>
            <person name="Kim B.Y."/>
            <person name="Wang J.R."/>
            <person name="Miller D.E."/>
            <person name="Barmina O."/>
            <person name="Delaney E."/>
            <person name="Thompson A."/>
            <person name="Comeault A.A."/>
            <person name="Peede D."/>
            <person name="D'Agostino E.R."/>
            <person name="Pelaez J."/>
            <person name="Aguilar J.M."/>
            <person name="Haji D."/>
            <person name="Matsunaga T."/>
            <person name="Armstrong E.E."/>
            <person name="Zych M."/>
            <person name="Ogawa Y."/>
            <person name="Stamenkovic-Radak M."/>
            <person name="Jelic M."/>
            <person name="Veselinovic M.S."/>
            <person name="Tanaskovic M."/>
            <person name="Eric P."/>
            <person name="Gao J.J."/>
            <person name="Katoh T.K."/>
            <person name="Toda M.J."/>
            <person name="Watabe H."/>
            <person name="Watada M."/>
            <person name="Davis J.S."/>
            <person name="Moyle L.C."/>
            <person name="Manoli G."/>
            <person name="Bertolini E."/>
            <person name="Kostal V."/>
            <person name="Hawley R.S."/>
            <person name="Takahashi A."/>
            <person name="Jones C.D."/>
            <person name="Price D.K."/>
            <person name="Whiteman N."/>
            <person name="Kopp A."/>
            <person name="Matute D.R."/>
            <person name="Petrov D.A."/>
        </authorList>
    </citation>
    <scope>NUCLEOTIDE SEQUENCE [LARGE SCALE GENOMIC DNA]</scope>
</reference>
<evidence type="ECO:0000256" key="2">
    <source>
        <dbReference type="SAM" id="Phobius"/>
    </source>
</evidence>
<protein>
    <submittedName>
        <fullName evidence="3">Uncharacterized protein</fullName>
    </submittedName>
</protein>
<dbReference type="Proteomes" id="UP001652680">
    <property type="component" value="Unassembled WGS sequence"/>
</dbReference>
<organism evidence="3 4">
    <name type="scientific">Drosophila rhopaloa</name>
    <name type="common">Fruit fly</name>
    <dbReference type="NCBI Taxonomy" id="1041015"/>
    <lineage>
        <taxon>Eukaryota</taxon>
        <taxon>Metazoa</taxon>
        <taxon>Ecdysozoa</taxon>
        <taxon>Arthropoda</taxon>
        <taxon>Hexapoda</taxon>
        <taxon>Insecta</taxon>
        <taxon>Pterygota</taxon>
        <taxon>Neoptera</taxon>
        <taxon>Endopterygota</taxon>
        <taxon>Diptera</taxon>
        <taxon>Brachycera</taxon>
        <taxon>Muscomorpha</taxon>
        <taxon>Ephydroidea</taxon>
        <taxon>Drosophilidae</taxon>
        <taxon>Drosophila</taxon>
        <taxon>Sophophora</taxon>
    </lineage>
</organism>
<feature type="region of interest" description="Disordered" evidence="1">
    <location>
        <begin position="73"/>
        <end position="117"/>
    </location>
</feature>
<evidence type="ECO:0000313" key="3">
    <source>
        <dbReference type="EnsemblMetazoa" id="XP_044312728.1"/>
    </source>
</evidence>
<feature type="compositionally biased region" description="Basic and acidic residues" evidence="1">
    <location>
        <begin position="25"/>
        <end position="45"/>
    </location>
</feature>
<keyword evidence="4" id="KW-1185">Reference proteome</keyword>
<dbReference type="GeneID" id="123037169"/>
<dbReference type="EnsemblMetazoa" id="XM_044456793.1">
    <property type="protein sequence ID" value="XP_044312728.1"/>
    <property type="gene ID" value="LOC123037169"/>
</dbReference>
<feature type="compositionally biased region" description="Basic and acidic residues" evidence="1">
    <location>
        <begin position="92"/>
        <end position="110"/>
    </location>
</feature>
<dbReference type="Pfam" id="PF07253">
    <property type="entry name" value="Gypsy"/>
    <property type="match status" value="1"/>
</dbReference>
<keyword evidence="2" id="KW-0472">Membrane</keyword>
<keyword evidence="2" id="KW-1133">Transmembrane helix</keyword>
<feature type="region of interest" description="Disordered" evidence="1">
    <location>
        <begin position="344"/>
        <end position="415"/>
    </location>
</feature>
<dbReference type="InterPro" id="IPR009882">
    <property type="entry name" value="Gypsy"/>
</dbReference>
<feature type="region of interest" description="Disordered" evidence="1">
    <location>
        <begin position="21"/>
        <end position="56"/>
    </location>
</feature>
<reference evidence="3" key="2">
    <citation type="submission" date="2025-05" db="UniProtKB">
        <authorList>
            <consortium name="EnsemblMetazoa"/>
        </authorList>
    </citation>
    <scope>IDENTIFICATION</scope>
</reference>
<accession>A0ABM5J1N9</accession>
<feature type="compositionally biased region" description="Basic and acidic residues" evidence="1">
    <location>
        <begin position="355"/>
        <end position="380"/>
    </location>
</feature>
<dbReference type="RefSeq" id="XP_044312728.1">
    <property type="nucleotide sequence ID" value="XM_044456793.1"/>
</dbReference>
<proteinExistence type="predicted"/>